<keyword evidence="4" id="KW-0812">Transmembrane</keyword>
<evidence type="ECO:0000256" key="4">
    <source>
        <dbReference type="SAM" id="Phobius"/>
    </source>
</evidence>
<dbReference type="OrthoDB" id="4898945at2759"/>
<dbReference type="InterPro" id="IPR010829">
    <property type="entry name" value="Cerato-platanin"/>
</dbReference>
<evidence type="ECO:0000256" key="1">
    <source>
        <dbReference type="ARBA" id="ARBA00004613"/>
    </source>
</evidence>
<feature type="chain" id="PRO_5040359692" evidence="5">
    <location>
        <begin position="20"/>
        <end position="236"/>
    </location>
</feature>
<gene>
    <name evidence="6" type="ORF">NA57DRAFT_59252</name>
</gene>
<keyword evidence="3" id="KW-0964">Secreted</keyword>
<dbReference type="AlphaFoldDB" id="A0A9P4IBG7"/>
<accession>A0A9P4IBG7</accession>
<evidence type="ECO:0000313" key="7">
    <source>
        <dbReference type="Proteomes" id="UP000799772"/>
    </source>
</evidence>
<dbReference type="GO" id="GO:0005576">
    <property type="term" value="C:extracellular region"/>
    <property type="evidence" value="ECO:0007669"/>
    <property type="project" value="UniProtKB-SubCell"/>
</dbReference>
<protein>
    <submittedName>
        <fullName evidence="6">Cerato-platanin-domain-containing protein</fullName>
    </submittedName>
</protein>
<keyword evidence="4" id="KW-0472">Membrane</keyword>
<comment type="subcellular location">
    <subcellularLocation>
        <location evidence="1">Secreted</location>
    </subcellularLocation>
</comment>
<comment type="caution">
    <text evidence="6">The sequence shown here is derived from an EMBL/GenBank/DDBJ whole genome shotgun (WGS) entry which is preliminary data.</text>
</comment>
<keyword evidence="7" id="KW-1185">Reference proteome</keyword>
<evidence type="ECO:0000313" key="6">
    <source>
        <dbReference type="EMBL" id="KAF2096195.1"/>
    </source>
</evidence>
<dbReference type="SUPFAM" id="SSF50685">
    <property type="entry name" value="Barwin-like endoglucanases"/>
    <property type="match status" value="1"/>
</dbReference>
<dbReference type="InterPro" id="IPR036908">
    <property type="entry name" value="RlpA-like_sf"/>
</dbReference>
<dbReference type="Pfam" id="PF07249">
    <property type="entry name" value="Cerato-platanin"/>
    <property type="match status" value="1"/>
</dbReference>
<evidence type="ECO:0000256" key="5">
    <source>
        <dbReference type="SAM" id="SignalP"/>
    </source>
</evidence>
<sequence>MKFSTVFSAIAVYVAGTQAWTLSYDQGYDDGSRALTSLACSDGDNGLITRFGWETQKQVPSFPRIGGSGDIAGWNSPKCGQCYRLTYKGRSILLTAVDHAAPGEFNVALAAMGQLFPGGTAQAVQKGRVTLDKVEQVASSLCGRLRAGGMSDVTNGTDALLAGAPPNAGFCARFASESTAWMVYFCTAMGALSWWLLMVVPRMDARNRARVQLFVIVFNGVVGLGLLIYGLGMARR</sequence>
<dbReference type="Proteomes" id="UP000799772">
    <property type="component" value="Unassembled WGS sequence"/>
</dbReference>
<keyword evidence="4" id="KW-1133">Transmembrane helix</keyword>
<dbReference type="Gene3D" id="2.40.40.10">
    <property type="entry name" value="RlpA-like domain"/>
    <property type="match status" value="1"/>
</dbReference>
<name>A0A9P4IBG7_9PEZI</name>
<reference evidence="6" key="1">
    <citation type="journal article" date="2020" name="Stud. Mycol.">
        <title>101 Dothideomycetes genomes: a test case for predicting lifestyles and emergence of pathogens.</title>
        <authorList>
            <person name="Haridas S."/>
            <person name="Albert R."/>
            <person name="Binder M."/>
            <person name="Bloem J."/>
            <person name="Labutti K."/>
            <person name="Salamov A."/>
            <person name="Andreopoulos B."/>
            <person name="Baker S."/>
            <person name="Barry K."/>
            <person name="Bills G."/>
            <person name="Bluhm B."/>
            <person name="Cannon C."/>
            <person name="Castanera R."/>
            <person name="Culley D."/>
            <person name="Daum C."/>
            <person name="Ezra D."/>
            <person name="Gonzalez J."/>
            <person name="Henrissat B."/>
            <person name="Kuo A."/>
            <person name="Liang C."/>
            <person name="Lipzen A."/>
            <person name="Lutzoni F."/>
            <person name="Magnuson J."/>
            <person name="Mondo S."/>
            <person name="Nolan M."/>
            <person name="Ohm R."/>
            <person name="Pangilinan J."/>
            <person name="Park H.-J."/>
            <person name="Ramirez L."/>
            <person name="Alfaro M."/>
            <person name="Sun H."/>
            <person name="Tritt A."/>
            <person name="Yoshinaga Y."/>
            <person name="Zwiers L.-H."/>
            <person name="Turgeon B."/>
            <person name="Goodwin S."/>
            <person name="Spatafora J."/>
            <person name="Crous P."/>
            <person name="Grigoriev I."/>
        </authorList>
    </citation>
    <scope>NUCLEOTIDE SEQUENCE</scope>
    <source>
        <strain evidence="6">CBS 133067</strain>
    </source>
</reference>
<feature type="signal peptide" evidence="5">
    <location>
        <begin position="1"/>
        <end position="19"/>
    </location>
</feature>
<organism evidence="6 7">
    <name type="scientific">Rhizodiscina lignyota</name>
    <dbReference type="NCBI Taxonomy" id="1504668"/>
    <lineage>
        <taxon>Eukaryota</taxon>
        <taxon>Fungi</taxon>
        <taxon>Dikarya</taxon>
        <taxon>Ascomycota</taxon>
        <taxon>Pezizomycotina</taxon>
        <taxon>Dothideomycetes</taxon>
        <taxon>Pleosporomycetidae</taxon>
        <taxon>Aulographales</taxon>
        <taxon>Rhizodiscinaceae</taxon>
        <taxon>Rhizodiscina</taxon>
    </lineage>
</organism>
<comment type="similarity">
    <text evidence="2">Belongs to the cerato-platanin family.</text>
</comment>
<dbReference type="CDD" id="cd22778">
    <property type="entry name" value="DPBB_CEPL-like"/>
    <property type="match status" value="1"/>
</dbReference>
<proteinExistence type="inferred from homology"/>
<keyword evidence="5" id="KW-0732">Signal</keyword>
<evidence type="ECO:0000256" key="2">
    <source>
        <dbReference type="ARBA" id="ARBA00010421"/>
    </source>
</evidence>
<dbReference type="EMBL" id="ML978130">
    <property type="protein sequence ID" value="KAF2096195.1"/>
    <property type="molecule type" value="Genomic_DNA"/>
</dbReference>
<feature type="transmembrane region" description="Helical" evidence="4">
    <location>
        <begin position="181"/>
        <end position="201"/>
    </location>
</feature>
<feature type="transmembrane region" description="Helical" evidence="4">
    <location>
        <begin position="213"/>
        <end position="232"/>
    </location>
</feature>
<evidence type="ECO:0000256" key="3">
    <source>
        <dbReference type="ARBA" id="ARBA00022525"/>
    </source>
</evidence>